<dbReference type="InterPro" id="IPR050667">
    <property type="entry name" value="PPR-containing_protein"/>
</dbReference>
<feature type="repeat" description="PPR" evidence="3">
    <location>
        <begin position="460"/>
        <end position="494"/>
    </location>
</feature>
<dbReference type="EMBL" id="CP136892">
    <property type="protein sequence ID" value="WOL02683.1"/>
    <property type="molecule type" value="Genomic_DNA"/>
</dbReference>
<sequence length="1308" mass="149387">MRRKLRHPIFCHLIKLRSFLLHPCFPDFFPFQHRLSHCAFVPLHRQVKLFSPFSTCSDPKPGSVSSLETESICKDAEHANSRSNFHLGIGKSVISRCSYLWSREADSFLEESSLQDLLKLYGDLFPEITHRLWRVLELRPVDFLNILMGIGNDDLSLRQVKFLLKLFRWAKKQSADFNHLPRSYEIMVSVLTHARMYEDAESLLMAAEPREIFTNYASFFSDIVQGYAECCKSEKSIAMFDKARERGIIPSAASYQALLSLLIKLKKVEFVTKVYMDMINVGLASYSKDPILNTVVQGLTENKRILEAITLLRQLRGFGIKASHSALSAIAEGLCKKKDFEDMFNFLEEWGHVPEVCICNKIISSLCIDLNTQESWSFVQRMESLGFKPDAITFSILVCHSCKSGMLKDGFIYLSECLSRGVSPTVYIYNALIVGIFNEGLHRHAKDVLGDMLEKGVVPDQMTFRILLAGFCRYRKFDEVKEILADMRNQNLICMTSLEDALSKALMFLGLDHLNVKVKRDNNVGIPRSEFFDCLGNGLYLDTDIEEYETSLARILDSAIAPDFDSWLMMESDKIDIKTTLRKTAELIQWGQTISLSTYTKLLRRICATPDQLKEAIGLLDYMPELSEQLDAETLNLLLQKLSKNKMVDTAMIILERLFNRKLMVDSQSLLVLVAGLCQERNIDGLKECCNRAQRSMWLPGSKDIRLLFNSLCKWGLIKEALELFERMLETYPQMISSLSLSLLKELCFFGYTNVGCILMEELLHRNIAMDHSPYVYLSMGFLKEKKFVESLGILDMLLNKNMTMSVHVCQHFIPLLLRFNRIEEAITLRQLTRKPNSLILDNVLLSELCKARKLSNALSQLQDMLFTKMLPDDNALNALLKIFCLENDLQKACAVLGTLIRVHGNLSISGYRSLMCQMLLNGLISHALRLKDIIQYKDESSELSLYNILIFHLFQTGNSSIVETLLKDMQEKQFFPDKNTYDFLVHGFHKCGEVLKSVEALNMMICKGWRPSCRSLRIVICQLCNDGKYEKALELSKVMERNKWNHSSVIQNTLAGALLRCCGLSEAEFFLDRMNKKGLIPMKIDYNGLIQHFCMHARMHKAIDLLNVMLKRSNIPSEKSYSSVIHGFCLREAFDQSLDFHVEMLHKNLQPSKETCDSLVNGLCANGRTDDARRILRIMLHSGPIPTYHMYSHVLNSYHFSNNLDKASEFLHEMQLAGYTPNFQSHWSLISNLSRLEKNNDNDGKSILSGLLSGCSPSHKNSKGKAFQLNLPDHRFVAIGEATAGHQKDFSRFLSSTYYKKDSIKGV</sequence>
<dbReference type="Gene3D" id="1.25.40.10">
    <property type="entry name" value="Tetratricopeptide repeat domain"/>
    <property type="match status" value="6"/>
</dbReference>
<proteinExistence type="inferred from homology"/>
<dbReference type="PANTHER" id="PTHR47939">
    <property type="entry name" value="MEMBRANE-ASSOCIATED SALT-INDUCIBLE PROTEIN-LIKE"/>
    <property type="match status" value="1"/>
</dbReference>
<comment type="similarity">
    <text evidence="1">Belongs to the PPR family. P subfamily.</text>
</comment>
<feature type="repeat" description="PPR" evidence="3">
    <location>
        <begin position="978"/>
        <end position="1012"/>
    </location>
</feature>
<dbReference type="Pfam" id="PF13041">
    <property type="entry name" value="PPR_2"/>
    <property type="match status" value="3"/>
</dbReference>
<evidence type="ECO:0000256" key="1">
    <source>
        <dbReference type="ARBA" id="ARBA00007626"/>
    </source>
</evidence>
<feature type="repeat" description="PPR" evidence="3">
    <location>
        <begin position="425"/>
        <end position="459"/>
    </location>
</feature>
<organism evidence="4 5">
    <name type="scientific">Canna indica</name>
    <name type="common">Indian-shot</name>
    <dbReference type="NCBI Taxonomy" id="4628"/>
    <lineage>
        <taxon>Eukaryota</taxon>
        <taxon>Viridiplantae</taxon>
        <taxon>Streptophyta</taxon>
        <taxon>Embryophyta</taxon>
        <taxon>Tracheophyta</taxon>
        <taxon>Spermatophyta</taxon>
        <taxon>Magnoliopsida</taxon>
        <taxon>Liliopsida</taxon>
        <taxon>Zingiberales</taxon>
        <taxon>Cannaceae</taxon>
        <taxon>Canna</taxon>
    </lineage>
</organism>
<name>A0AAQ3QB76_9LILI</name>
<feature type="repeat" description="PPR" evidence="3">
    <location>
        <begin position="1118"/>
        <end position="1152"/>
    </location>
</feature>
<dbReference type="Pfam" id="PF01535">
    <property type="entry name" value="PPR"/>
    <property type="match status" value="3"/>
</dbReference>
<keyword evidence="2" id="KW-0677">Repeat</keyword>
<dbReference type="InterPro" id="IPR011990">
    <property type="entry name" value="TPR-like_helical_dom_sf"/>
</dbReference>
<evidence type="ECO:0000256" key="2">
    <source>
        <dbReference type="ARBA" id="ARBA00022737"/>
    </source>
</evidence>
<keyword evidence="5" id="KW-1185">Reference proteome</keyword>
<reference evidence="4 5" key="1">
    <citation type="submission" date="2023-10" db="EMBL/GenBank/DDBJ databases">
        <title>Chromosome-scale genome assembly provides insights into flower coloration mechanisms of Canna indica.</title>
        <authorList>
            <person name="Li C."/>
        </authorList>
    </citation>
    <scope>NUCLEOTIDE SEQUENCE [LARGE SCALE GENOMIC DNA]</scope>
    <source>
        <tissue evidence="4">Flower</tissue>
    </source>
</reference>
<evidence type="ECO:0000313" key="5">
    <source>
        <dbReference type="Proteomes" id="UP001327560"/>
    </source>
</evidence>
<dbReference type="InterPro" id="IPR002885">
    <property type="entry name" value="PPR_rpt"/>
</dbReference>
<evidence type="ECO:0000256" key="3">
    <source>
        <dbReference type="PROSITE-ProRule" id="PRU00708"/>
    </source>
</evidence>
<evidence type="ECO:0000313" key="4">
    <source>
        <dbReference type="EMBL" id="WOL02683.1"/>
    </source>
</evidence>
<feature type="repeat" description="PPR" evidence="3">
    <location>
        <begin position="1153"/>
        <end position="1187"/>
    </location>
</feature>
<accession>A0AAQ3QB76</accession>
<dbReference type="Proteomes" id="UP001327560">
    <property type="component" value="Chromosome 3"/>
</dbReference>
<feature type="repeat" description="PPR" evidence="3">
    <location>
        <begin position="1188"/>
        <end position="1222"/>
    </location>
</feature>
<gene>
    <name evidence="4" type="ORF">Cni_G11402</name>
</gene>
<protein>
    <submittedName>
        <fullName evidence="4">Pentatricopeptide repeat-containing protein</fullName>
    </submittedName>
</protein>
<dbReference type="PROSITE" id="PS51375">
    <property type="entry name" value="PPR"/>
    <property type="match status" value="7"/>
</dbReference>
<dbReference type="PANTHER" id="PTHR47939:SF6">
    <property type="entry name" value="OS03G0168400 PROTEIN"/>
    <property type="match status" value="1"/>
</dbReference>
<feature type="repeat" description="PPR" evidence="3">
    <location>
        <begin position="390"/>
        <end position="424"/>
    </location>
</feature>
<dbReference type="NCBIfam" id="TIGR00756">
    <property type="entry name" value="PPR"/>
    <property type="match status" value="4"/>
</dbReference>